<protein>
    <submittedName>
        <fullName evidence="6">CDC48 family AAA ATPase</fullName>
    </submittedName>
</protein>
<dbReference type="FunFam" id="3.40.50.300:FF:000012">
    <property type="entry name" value="Transitional endoplasmic reticulum ATPase"/>
    <property type="match status" value="1"/>
</dbReference>
<dbReference type="SUPFAM" id="SSF52540">
    <property type="entry name" value="P-loop containing nucleoside triphosphate hydrolases"/>
    <property type="match status" value="2"/>
</dbReference>
<dbReference type="PANTHER" id="PTHR23077:SF171">
    <property type="entry name" value="NUCLEAR VALOSIN-CONTAINING PROTEIN-LIKE"/>
    <property type="match status" value="1"/>
</dbReference>
<evidence type="ECO:0000256" key="1">
    <source>
        <dbReference type="ARBA" id="ARBA00022737"/>
    </source>
</evidence>
<dbReference type="EMBL" id="BAAADN010000055">
    <property type="protein sequence ID" value="GAA0472297.1"/>
    <property type="molecule type" value="Genomic_DNA"/>
</dbReference>
<keyword evidence="3 4" id="KW-0067">ATP-binding</keyword>
<name>A0AAV3SJU3_HALDO</name>
<evidence type="ECO:0000313" key="7">
    <source>
        <dbReference type="Proteomes" id="UP001500962"/>
    </source>
</evidence>
<dbReference type="Proteomes" id="UP001500962">
    <property type="component" value="Unassembled WGS sequence"/>
</dbReference>
<feature type="domain" description="AAA+ ATPase" evidence="5">
    <location>
        <begin position="58"/>
        <end position="194"/>
    </location>
</feature>
<evidence type="ECO:0000256" key="2">
    <source>
        <dbReference type="ARBA" id="ARBA00022741"/>
    </source>
</evidence>
<feature type="domain" description="AAA+ ATPase" evidence="5">
    <location>
        <begin position="331"/>
        <end position="469"/>
    </location>
</feature>
<dbReference type="FunFam" id="1.10.8.60:FF:000057">
    <property type="entry name" value="AAA family ATPase, CDC48 subfamily"/>
    <property type="match status" value="1"/>
</dbReference>
<gene>
    <name evidence="6" type="ORF">GCM10008985_31370</name>
</gene>
<dbReference type="InterPro" id="IPR041569">
    <property type="entry name" value="AAA_lid_3"/>
</dbReference>
<dbReference type="Gene3D" id="1.10.8.60">
    <property type="match status" value="2"/>
</dbReference>
<dbReference type="Gene3D" id="3.40.50.300">
    <property type="entry name" value="P-loop containing nucleotide triphosphate hydrolases"/>
    <property type="match status" value="2"/>
</dbReference>
<evidence type="ECO:0000259" key="5">
    <source>
        <dbReference type="SMART" id="SM00382"/>
    </source>
</evidence>
<sequence>MDSESATEELSEEIRAVESLTTTYEDIGGLTDELAQVREMVELPLNHPELFRALGINPPNGVLLHGPPGTGKTLMARAIASETNAYFETISGPEVVSKYYGESEEHLRDVFDEAAENEPGIVLIDELDSIAPKREDTTGEVERRIVAQLLSLMDGLDERGRVAVIGTTNRVNAIDPALRRPGRFGREIEIGVPNENGREEILRIHTRGMPLADDLDLEACAEHSHGFVGADIENLTKESAMHTLRRVRPDLDFDSETIDAEVLASLSVTATDFTQALKGIEPSALREVFVEIPNVSWEDIGGLGAAKEQLQQTIQWPLAYPEAFERANVTPATGVLLYGPPGTGKTLLAKAVASEAQSNFISIKGPELLDRYVGESERGVREVFSKARENAPTVVFFDEIDAIAGERGRDMSDAGVSERVVSQLLIELDGLEPLEDVVVIAATNRPDLIDDALARPGRLDRYIHVGTPDATARREIFAIHARDRPLGDDIDLDTFASQTDGYVGADIEAVCREAASIAVREFVRLATADGATVSPETIELTRDHFERALSEIESGTTGDGHRSNRFES</sequence>
<dbReference type="AlphaFoldDB" id="A0AAV3SJU3"/>
<dbReference type="InterPro" id="IPR027417">
    <property type="entry name" value="P-loop_NTPase"/>
</dbReference>
<dbReference type="InterPro" id="IPR003959">
    <property type="entry name" value="ATPase_AAA_core"/>
</dbReference>
<proteinExistence type="inferred from homology"/>
<evidence type="ECO:0000256" key="3">
    <source>
        <dbReference type="ARBA" id="ARBA00022840"/>
    </source>
</evidence>
<dbReference type="SMART" id="SM00382">
    <property type="entry name" value="AAA"/>
    <property type="match status" value="2"/>
</dbReference>
<accession>A0AAV3SJU3</accession>
<comment type="similarity">
    <text evidence="4">Belongs to the AAA ATPase family.</text>
</comment>
<evidence type="ECO:0000256" key="4">
    <source>
        <dbReference type="RuleBase" id="RU003651"/>
    </source>
</evidence>
<dbReference type="PANTHER" id="PTHR23077">
    <property type="entry name" value="AAA-FAMILY ATPASE"/>
    <property type="match status" value="1"/>
</dbReference>
<dbReference type="NCBIfam" id="TIGR01243">
    <property type="entry name" value="CDC48"/>
    <property type="match status" value="1"/>
</dbReference>
<dbReference type="GO" id="GO:0005524">
    <property type="term" value="F:ATP binding"/>
    <property type="evidence" value="ECO:0007669"/>
    <property type="project" value="UniProtKB-KW"/>
</dbReference>
<dbReference type="Pfam" id="PF17862">
    <property type="entry name" value="AAA_lid_3"/>
    <property type="match status" value="2"/>
</dbReference>
<dbReference type="GO" id="GO:0016887">
    <property type="term" value="F:ATP hydrolysis activity"/>
    <property type="evidence" value="ECO:0007669"/>
    <property type="project" value="InterPro"/>
</dbReference>
<dbReference type="CDD" id="cd19511">
    <property type="entry name" value="RecA-like_CDC48_r2-like"/>
    <property type="match status" value="1"/>
</dbReference>
<evidence type="ECO:0000313" key="6">
    <source>
        <dbReference type="EMBL" id="GAA0472297.1"/>
    </source>
</evidence>
<dbReference type="PROSITE" id="PS00674">
    <property type="entry name" value="AAA"/>
    <property type="match status" value="2"/>
</dbReference>
<dbReference type="FunFam" id="3.40.50.300:FF:000018">
    <property type="entry name" value="Cell division control 48"/>
    <property type="match status" value="1"/>
</dbReference>
<keyword evidence="1" id="KW-0677">Repeat</keyword>
<dbReference type="InterPro" id="IPR050168">
    <property type="entry name" value="AAA_ATPase_domain"/>
</dbReference>
<comment type="caution">
    <text evidence="6">The sequence shown here is derived from an EMBL/GenBank/DDBJ whole genome shotgun (WGS) entry which is preliminary data.</text>
</comment>
<keyword evidence="2 4" id="KW-0547">Nucleotide-binding</keyword>
<dbReference type="InterPro" id="IPR003960">
    <property type="entry name" value="ATPase_AAA_CS"/>
</dbReference>
<organism evidence="6 7">
    <name type="scientific">Halococcus dombrowskii</name>
    <dbReference type="NCBI Taxonomy" id="179637"/>
    <lineage>
        <taxon>Archaea</taxon>
        <taxon>Methanobacteriati</taxon>
        <taxon>Methanobacteriota</taxon>
        <taxon>Stenosarchaea group</taxon>
        <taxon>Halobacteria</taxon>
        <taxon>Halobacteriales</taxon>
        <taxon>Halococcaceae</taxon>
        <taxon>Halococcus</taxon>
    </lineage>
</organism>
<dbReference type="Pfam" id="PF00004">
    <property type="entry name" value="AAA"/>
    <property type="match status" value="2"/>
</dbReference>
<reference evidence="6" key="1">
    <citation type="journal article" date="2014" name="Int. J. Syst. Evol. Microbiol.">
        <title>Complete genome sequence of Corynebacterium casei LMG S-19264T (=DSM 44701T), isolated from a smear-ripened cheese.</title>
        <authorList>
            <consortium name="US DOE Joint Genome Institute (JGI-PGF)"/>
            <person name="Walter F."/>
            <person name="Albersmeier A."/>
            <person name="Kalinowski J."/>
            <person name="Ruckert C."/>
        </authorList>
    </citation>
    <scope>NUCLEOTIDE SEQUENCE</scope>
    <source>
        <strain evidence="6">JCM 12289</strain>
    </source>
</reference>
<dbReference type="InterPro" id="IPR005938">
    <property type="entry name" value="AAA_ATPase_CDC48"/>
</dbReference>
<reference evidence="6" key="2">
    <citation type="submission" date="2023-12" db="EMBL/GenBank/DDBJ databases">
        <authorList>
            <person name="Sun Q."/>
            <person name="Inoue M."/>
        </authorList>
    </citation>
    <scope>NUCLEOTIDE SEQUENCE</scope>
    <source>
        <strain evidence="6">JCM 12289</strain>
    </source>
</reference>
<dbReference type="InterPro" id="IPR003593">
    <property type="entry name" value="AAA+_ATPase"/>
</dbReference>